<dbReference type="Pfam" id="PF04480">
    <property type="entry name" value="DUF559"/>
    <property type="match status" value="1"/>
</dbReference>
<dbReference type="InterPro" id="IPR011335">
    <property type="entry name" value="Restrct_endonuc-II-like"/>
</dbReference>
<feature type="region of interest" description="Disordered" evidence="1">
    <location>
        <begin position="1"/>
        <end position="22"/>
    </location>
</feature>
<evidence type="ECO:0000256" key="1">
    <source>
        <dbReference type="SAM" id="MobiDB-lite"/>
    </source>
</evidence>
<dbReference type="AlphaFoldDB" id="A0A060I494"/>
<protein>
    <submittedName>
        <fullName evidence="3">Restriction endonuclease type II-like protein</fullName>
    </submittedName>
</protein>
<organism evidence="3 4">
    <name type="scientific">Rhizobium etli bv. mimosae str. IE4771</name>
    <dbReference type="NCBI Taxonomy" id="1432050"/>
    <lineage>
        <taxon>Bacteria</taxon>
        <taxon>Pseudomonadati</taxon>
        <taxon>Pseudomonadota</taxon>
        <taxon>Alphaproteobacteria</taxon>
        <taxon>Hyphomicrobiales</taxon>
        <taxon>Rhizobiaceae</taxon>
        <taxon>Rhizobium/Agrobacterium group</taxon>
        <taxon>Rhizobium</taxon>
    </lineage>
</organism>
<evidence type="ECO:0000313" key="4">
    <source>
        <dbReference type="Proteomes" id="UP000027180"/>
    </source>
</evidence>
<evidence type="ECO:0000259" key="2">
    <source>
        <dbReference type="Pfam" id="PF04480"/>
    </source>
</evidence>
<gene>
    <name evidence="3" type="ORF">IE4771_CH03562</name>
</gene>
<feature type="domain" description="DUF559" evidence="2">
    <location>
        <begin position="34"/>
        <end position="83"/>
    </location>
</feature>
<proteinExistence type="predicted"/>
<keyword evidence="3" id="KW-0540">Nuclease</keyword>
<dbReference type="GO" id="GO:0004519">
    <property type="term" value="F:endonuclease activity"/>
    <property type="evidence" value="ECO:0007669"/>
    <property type="project" value="UniProtKB-KW"/>
</dbReference>
<dbReference type="Proteomes" id="UP000027180">
    <property type="component" value="Chromosome"/>
</dbReference>
<dbReference type="PANTHER" id="PTHR38590:SF1">
    <property type="entry name" value="BLL0828 PROTEIN"/>
    <property type="match status" value="1"/>
</dbReference>
<evidence type="ECO:0000313" key="3">
    <source>
        <dbReference type="EMBL" id="AIC28642.1"/>
    </source>
</evidence>
<dbReference type="Gene3D" id="3.40.960.10">
    <property type="entry name" value="VSR Endonuclease"/>
    <property type="match status" value="1"/>
</dbReference>
<dbReference type="SUPFAM" id="SSF52980">
    <property type="entry name" value="Restriction endonuclease-like"/>
    <property type="match status" value="1"/>
</dbReference>
<dbReference type="InterPro" id="IPR007569">
    <property type="entry name" value="DUF559"/>
</dbReference>
<dbReference type="PANTHER" id="PTHR38590">
    <property type="entry name" value="BLL0828 PROTEIN"/>
    <property type="match status" value="1"/>
</dbReference>
<keyword evidence="3" id="KW-0378">Hydrolase</keyword>
<dbReference type="KEGG" id="rei:IE4771_CH03562"/>
<sequence length="109" mass="12579">MSRPEPPHPTLRATFSPLGRRERLTLRLPPSPKVDGFQHAESTTDQRRTEWLNANGYSVLRFWNQEISRERRSGLETILAALQGRLEFSPELPGFYSPAAFTNKDRQRS</sequence>
<accession>A0A060I494</accession>
<name>A0A060I494_RHIET</name>
<keyword evidence="3" id="KW-0255">Endonuclease</keyword>
<dbReference type="HOGENOM" id="CLU_2181781_0_0_5"/>
<dbReference type="EMBL" id="CP006986">
    <property type="protein sequence ID" value="AIC28642.1"/>
    <property type="molecule type" value="Genomic_DNA"/>
</dbReference>
<dbReference type="InterPro" id="IPR047216">
    <property type="entry name" value="Endonuclease_DUF559_bact"/>
</dbReference>
<reference evidence="3 4" key="1">
    <citation type="submission" date="2013-12" db="EMBL/GenBank/DDBJ databases">
        <title>Complete genome sequence of Rhizobium etli bv. mimosae IE4771.</title>
        <authorList>
            <person name="Bustos P."/>
            <person name="Santamaria R.I."/>
            <person name="Lozano L."/>
            <person name="Ormeno-Orrillo E."/>
            <person name="Rogel M.A."/>
            <person name="Romero D."/>
            <person name="Cevallos M.A."/>
            <person name="Martinez-Romero E."/>
            <person name="Gonzalez V."/>
        </authorList>
    </citation>
    <scope>NUCLEOTIDE SEQUENCE [LARGE SCALE GENOMIC DNA]</scope>
    <source>
        <strain evidence="3 4">IE4771</strain>
    </source>
</reference>